<dbReference type="InterPro" id="IPR045107">
    <property type="entry name" value="SAC3/GANP/THP3"/>
</dbReference>
<dbReference type="GO" id="GO:0005737">
    <property type="term" value="C:cytoplasm"/>
    <property type="evidence" value="ECO:0007669"/>
    <property type="project" value="TreeGrafter"/>
</dbReference>
<evidence type="ECO:0000256" key="1">
    <source>
        <dbReference type="SAM" id="MobiDB-lite"/>
    </source>
</evidence>
<feature type="compositionally biased region" description="Low complexity" evidence="1">
    <location>
        <begin position="11"/>
        <end position="21"/>
    </location>
</feature>
<evidence type="ECO:0000313" key="4">
    <source>
        <dbReference type="Proteomes" id="UP000646827"/>
    </source>
</evidence>
<feature type="compositionally biased region" description="Low complexity" evidence="1">
    <location>
        <begin position="38"/>
        <end position="50"/>
    </location>
</feature>
<feature type="region of interest" description="Disordered" evidence="1">
    <location>
        <begin position="1"/>
        <end position="105"/>
    </location>
</feature>
<gene>
    <name evidence="3" type="ORF">INT45_014024</name>
</gene>
<evidence type="ECO:0000259" key="2">
    <source>
        <dbReference type="Pfam" id="PF03399"/>
    </source>
</evidence>
<comment type="caution">
    <text evidence="3">The sequence shown here is derived from an EMBL/GenBank/DDBJ whole genome shotgun (WGS) entry which is preliminary data.</text>
</comment>
<proteinExistence type="predicted"/>
<dbReference type="OrthoDB" id="264795at2759"/>
<feature type="region of interest" description="Disordered" evidence="1">
    <location>
        <begin position="630"/>
        <end position="655"/>
    </location>
</feature>
<feature type="compositionally biased region" description="Polar residues" evidence="1">
    <location>
        <begin position="92"/>
        <end position="105"/>
    </location>
</feature>
<dbReference type="PANTHER" id="PTHR12436">
    <property type="entry name" value="80 KDA MCM3-ASSOCIATED PROTEIN"/>
    <property type="match status" value="1"/>
</dbReference>
<evidence type="ECO:0000313" key="3">
    <source>
        <dbReference type="EMBL" id="KAG2221340.1"/>
    </source>
</evidence>
<dbReference type="AlphaFoldDB" id="A0A8H7S373"/>
<protein>
    <recommendedName>
        <fullName evidence="2">SAC3/GANP/THP3 conserved domain-containing protein</fullName>
    </recommendedName>
</protein>
<organism evidence="3 4">
    <name type="scientific">Circinella minor</name>
    <dbReference type="NCBI Taxonomy" id="1195481"/>
    <lineage>
        <taxon>Eukaryota</taxon>
        <taxon>Fungi</taxon>
        <taxon>Fungi incertae sedis</taxon>
        <taxon>Mucoromycota</taxon>
        <taxon>Mucoromycotina</taxon>
        <taxon>Mucoromycetes</taxon>
        <taxon>Mucorales</taxon>
        <taxon>Lichtheimiaceae</taxon>
        <taxon>Circinella</taxon>
    </lineage>
</organism>
<feature type="domain" description="SAC3/GANP/THP3 conserved" evidence="2">
    <location>
        <begin position="163"/>
        <end position="469"/>
    </location>
</feature>
<dbReference type="GO" id="GO:0006406">
    <property type="term" value="P:mRNA export from nucleus"/>
    <property type="evidence" value="ECO:0007669"/>
    <property type="project" value="TreeGrafter"/>
</dbReference>
<feature type="compositionally biased region" description="Polar residues" evidence="1">
    <location>
        <begin position="61"/>
        <end position="83"/>
    </location>
</feature>
<dbReference type="Pfam" id="PF03399">
    <property type="entry name" value="SAC3_GANP"/>
    <property type="match status" value="1"/>
</dbReference>
<dbReference type="Proteomes" id="UP000646827">
    <property type="component" value="Unassembled WGS sequence"/>
</dbReference>
<sequence>MFTSKHSEGVGNSSNRGTSGQRGRGRGRPMQRRGGGNSSPNNNNNNNNNQHHGHPKNQKQSNRGNKQQSSWTPRSNNNNQQQQHIERDVSPLRTSSTPIKSTVSAEQRMKRFGDTDKSLLYTRMKEDRVAERQEAIRTGQIADPNVPMRLEDAIDFRGTCMSMCPAFELVEREVQNMLDTLETDAFGNADPTKAVKRYRRSAAGNEQPLPSDVRPPPVLMRTLSYLFDNVMMENPLITSHGFLWDRTRSIRQDFTLQNIRDINAVEVHEKIARFHILSLHELCEYDEEKFSQQQEMEQLGKVLISLNEFYDDLRQENIVLPNEGEFRAYHLIYNIRDHELASRIMATVPHHVLDHPYLKQAYAIYKAIQRNNEIKQTAERRNKPENILAAQNYYAKLFKIIGSSETPFLLACMTEAHFAEIRKGAFKAMQRGYIFNYKGLDVEYLRQVLAYDDEKHFLTEAELYGLVIERVEDTVNIRFGQKTKGKTSLFVEPLSLPRQRQSRLLVDPKKGTRSYSDIVNGDQFSDLHICTIINARALQPSRLPGVTTQNTTFIPDKDRQLLPTHVVTSFPVVQRIVNATPTYSIEDLAERERQRNEAQLKQQRQQELAKKQQELQQQQDELKARIRAREQQMERELAAQKAAEAEARKKRQQQEAEDRAARLEFQRRQALINELAHSLAQNVMETVVMEEVKVASMSTMYQSRKLKKKLEPYLDLARTRIHHRRHLASERKYLHQLVDRFSKHKSKPSCKAIKQQRVRESLYLEKRMVYENLRKQVLPQDSIAAVWEFENYAQLIHPVLQFSSSGPKEWQLWIHVENLLLESTKWFVHKFGLDTEFGRRVERSEDGSIITLRTVSPQSRLYSKAIDEMGGIIFSLSETRTPGTDDTNK</sequence>
<accession>A0A8H7S373</accession>
<dbReference type="PANTHER" id="PTHR12436:SF3">
    <property type="entry name" value="GERMINAL-CENTER ASSOCIATED NUCLEAR PROTEIN"/>
    <property type="match status" value="1"/>
</dbReference>
<name>A0A8H7S373_9FUNG</name>
<reference evidence="3 4" key="1">
    <citation type="submission" date="2020-12" db="EMBL/GenBank/DDBJ databases">
        <title>Metabolic potential, ecology and presence of endohyphal bacteria is reflected in genomic diversity of Mucoromycotina.</title>
        <authorList>
            <person name="Muszewska A."/>
            <person name="Okrasinska A."/>
            <person name="Steczkiewicz K."/>
            <person name="Drgas O."/>
            <person name="Orlowska M."/>
            <person name="Perlinska-Lenart U."/>
            <person name="Aleksandrzak-Piekarczyk T."/>
            <person name="Szatraj K."/>
            <person name="Zielenkiewicz U."/>
            <person name="Pilsyk S."/>
            <person name="Malc E."/>
            <person name="Mieczkowski P."/>
            <person name="Kruszewska J.S."/>
            <person name="Biernat P."/>
            <person name="Pawlowska J."/>
        </authorList>
    </citation>
    <scope>NUCLEOTIDE SEQUENCE [LARGE SCALE GENOMIC DNA]</scope>
    <source>
        <strain evidence="3 4">CBS 142.35</strain>
    </source>
</reference>
<keyword evidence="4" id="KW-1185">Reference proteome</keyword>
<dbReference type="Gene3D" id="1.25.40.990">
    <property type="match status" value="1"/>
</dbReference>
<dbReference type="InterPro" id="IPR005062">
    <property type="entry name" value="SAC3/GANP/THP3_conserved"/>
</dbReference>
<dbReference type="EMBL" id="JAEPRB010000112">
    <property type="protein sequence ID" value="KAG2221340.1"/>
    <property type="molecule type" value="Genomic_DNA"/>
</dbReference>
<dbReference type="GO" id="GO:0070390">
    <property type="term" value="C:transcription export complex 2"/>
    <property type="evidence" value="ECO:0007669"/>
    <property type="project" value="TreeGrafter"/>
</dbReference>